<evidence type="ECO:0000313" key="2">
    <source>
        <dbReference type="EMBL" id="GFC78830.1"/>
    </source>
</evidence>
<name>A0A699QYF8_TANCI</name>
<feature type="compositionally biased region" description="Acidic residues" evidence="1">
    <location>
        <begin position="14"/>
        <end position="25"/>
    </location>
</feature>
<feature type="non-terminal residue" evidence="2">
    <location>
        <position position="1"/>
    </location>
</feature>
<comment type="caution">
    <text evidence="2">The sequence shown here is derived from an EMBL/GenBank/DDBJ whole genome shotgun (WGS) entry which is preliminary data.</text>
</comment>
<proteinExistence type="predicted"/>
<feature type="region of interest" description="Disordered" evidence="1">
    <location>
        <begin position="67"/>
        <end position="103"/>
    </location>
</feature>
<feature type="region of interest" description="Disordered" evidence="1">
    <location>
        <begin position="1"/>
        <end position="31"/>
    </location>
</feature>
<dbReference type="EMBL" id="BKCJ011067606">
    <property type="protein sequence ID" value="GFC78830.1"/>
    <property type="molecule type" value="Genomic_DNA"/>
</dbReference>
<feature type="compositionally biased region" description="Acidic residues" evidence="1">
    <location>
        <begin position="67"/>
        <end position="77"/>
    </location>
</feature>
<gene>
    <name evidence="2" type="ORF">Tci_850800</name>
</gene>
<reference evidence="2" key="1">
    <citation type="journal article" date="2019" name="Sci. Rep.">
        <title>Draft genome of Tanacetum cinerariifolium, the natural source of mosquito coil.</title>
        <authorList>
            <person name="Yamashiro T."/>
            <person name="Shiraishi A."/>
            <person name="Satake H."/>
            <person name="Nakayama K."/>
        </authorList>
    </citation>
    <scope>NUCLEOTIDE SEQUENCE</scope>
</reference>
<dbReference type="AlphaFoldDB" id="A0A699QYF8"/>
<accession>A0A699QYF8</accession>
<protein>
    <submittedName>
        <fullName evidence="2">Uncharacterized protein</fullName>
    </submittedName>
</protein>
<organism evidence="2">
    <name type="scientific">Tanacetum cinerariifolium</name>
    <name type="common">Dalmatian daisy</name>
    <name type="synonym">Chrysanthemum cinerariifolium</name>
    <dbReference type="NCBI Taxonomy" id="118510"/>
    <lineage>
        <taxon>Eukaryota</taxon>
        <taxon>Viridiplantae</taxon>
        <taxon>Streptophyta</taxon>
        <taxon>Embryophyta</taxon>
        <taxon>Tracheophyta</taxon>
        <taxon>Spermatophyta</taxon>
        <taxon>Magnoliopsida</taxon>
        <taxon>eudicotyledons</taxon>
        <taxon>Gunneridae</taxon>
        <taxon>Pentapetalae</taxon>
        <taxon>asterids</taxon>
        <taxon>campanulids</taxon>
        <taxon>Asterales</taxon>
        <taxon>Asteraceae</taxon>
        <taxon>Asteroideae</taxon>
        <taxon>Anthemideae</taxon>
        <taxon>Anthemidinae</taxon>
        <taxon>Tanacetum</taxon>
    </lineage>
</organism>
<feature type="compositionally biased region" description="Basic and acidic residues" evidence="1">
    <location>
        <begin position="87"/>
        <end position="103"/>
    </location>
</feature>
<sequence>DDEVTPGKVTILNEAEEESDWDDDERSGGKNLAIQERHAQNQQDFLDKEEFSDDEVTLGKVTILNEAEEESDWDDDERSGGKNLAIQERHAQNQQDFLDKYLP</sequence>
<evidence type="ECO:0000256" key="1">
    <source>
        <dbReference type="SAM" id="MobiDB-lite"/>
    </source>
</evidence>